<dbReference type="InterPro" id="IPR010260">
    <property type="entry name" value="AlpA"/>
</dbReference>
<organism evidence="1 2">
    <name type="scientific">Hansschlegelia zhihuaiae</name>
    <dbReference type="NCBI Taxonomy" id="405005"/>
    <lineage>
        <taxon>Bacteria</taxon>
        <taxon>Pseudomonadati</taxon>
        <taxon>Pseudomonadota</taxon>
        <taxon>Alphaproteobacteria</taxon>
        <taxon>Hyphomicrobiales</taxon>
        <taxon>Methylopilaceae</taxon>
        <taxon>Hansschlegelia</taxon>
    </lineage>
</organism>
<keyword evidence="2" id="KW-1185">Reference proteome</keyword>
<accession>A0A4Q0MJL2</accession>
<evidence type="ECO:0000313" key="2">
    <source>
        <dbReference type="Proteomes" id="UP000289708"/>
    </source>
</evidence>
<dbReference type="EMBL" id="RYFI01000006">
    <property type="protein sequence ID" value="RXF73897.1"/>
    <property type="molecule type" value="Genomic_DNA"/>
</dbReference>
<dbReference type="OrthoDB" id="9801242at2"/>
<name>A0A4Q0MJL2_9HYPH</name>
<sequence length="72" mass="7953">MVVMNSPPELISVNEAARLVSCSRSMLFRLRTEGGFPKPVPIGARRLAFVRSEVTAWITNRIAERDRPNGGA</sequence>
<gene>
    <name evidence="1" type="ORF">EK403_07945</name>
</gene>
<dbReference type="AlphaFoldDB" id="A0A4Q0MJL2"/>
<dbReference type="Gene3D" id="1.10.238.160">
    <property type="match status" value="1"/>
</dbReference>
<evidence type="ECO:0000313" key="1">
    <source>
        <dbReference type="EMBL" id="RXF73897.1"/>
    </source>
</evidence>
<dbReference type="Proteomes" id="UP000289708">
    <property type="component" value="Unassembled WGS sequence"/>
</dbReference>
<reference evidence="1 2" key="1">
    <citation type="submission" date="2018-12" db="EMBL/GenBank/DDBJ databases">
        <title>bacterium Hansschlegelia zhihuaiae S113.</title>
        <authorList>
            <person name="He J."/>
        </authorList>
    </citation>
    <scope>NUCLEOTIDE SEQUENCE [LARGE SCALE GENOMIC DNA]</scope>
    <source>
        <strain evidence="1 2">S 113</strain>
    </source>
</reference>
<protein>
    <submittedName>
        <fullName evidence="1">AlpA family phage regulatory protein</fullName>
    </submittedName>
</protein>
<proteinExistence type="predicted"/>
<comment type="caution">
    <text evidence="1">The sequence shown here is derived from an EMBL/GenBank/DDBJ whole genome shotgun (WGS) entry which is preliminary data.</text>
</comment>
<dbReference type="Pfam" id="PF05930">
    <property type="entry name" value="Phage_AlpA"/>
    <property type="match status" value="1"/>
</dbReference>